<gene>
    <name evidence="1" type="ORF">PN492_12035</name>
</gene>
<dbReference type="RefSeq" id="WP_271798141.1">
    <property type="nucleotide sequence ID" value="NZ_JAQMTU010000073.1"/>
</dbReference>
<evidence type="ECO:0000313" key="1">
    <source>
        <dbReference type="EMBL" id="MDB9487268.1"/>
    </source>
</evidence>
<keyword evidence="2" id="KW-1185">Reference proteome</keyword>
<comment type="caution">
    <text evidence="1">The sequence shown here is derived from an EMBL/GenBank/DDBJ whole genome shotgun (WGS) entry which is preliminary data.</text>
</comment>
<protein>
    <recommendedName>
        <fullName evidence="3">Transcriptional regulator</fullName>
    </recommendedName>
</protein>
<proteinExistence type="predicted"/>
<reference evidence="1 2" key="1">
    <citation type="submission" date="2023-01" db="EMBL/GenBank/DDBJ databases">
        <title>Genomes from the Australian National Cyanobacteria Reference Collection.</title>
        <authorList>
            <person name="Willis A."/>
            <person name="Lee E.M.F."/>
        </authorList>
    </citation>
    <scope>NUCLEOTIDE SEQUENCE [LARGE SCALE GENOMIC DNA]</scope>
    <source>
        <strain evidence="1 2">CS-537/01</strain>
    </source>
</reference>
<sequence length="187" mass="21590">MITEINHQSSVILISQEKCNEMNFLDQQLYPVKSLELLGFNDINILDNLGLNNQDSWLQLIQLYQGNSNYLKDIITLIQDIYDGEVAEFLAENTLIITQNMQSHFHDLFSRLSAIEQQIILELSKLNLPISRDDLKQNVALSSVEFVKGLQSLQQRYLVTKIKGDKMLFKLSPVFREYLINNVSILL</sequence>
<dbReference type="EMBL" id="JAQMTU010000073">
    <property type="protein sequence ID" value="MDB9487268.1"/>
    <property type="molecule type" value="Genomic_DNA"/>
</dbReference>
<organism evidence="1 2">
    <name type="scientific">Dolichospermum circinale CS-537/01</name>
    <dbReference type="NCBI Taxonomy" id="3021739"/>
    <lineage>
        <taxon>Bacteria</taxon>
        <taxon>Bacillati</taxon>
        <taxon>Cyanobacteriota</taxon>
        <taxon>Cyanophyceae</taxon>
        <taxon>Nostocales</taxon>
        <taxon>Aphanizomenonaceae</taxon>
        <taxon>Dolichospermum</taxon>
        <taxon>Dolichospermum circinale</taxon>
    </lineage>
</organism>
<name>A0ABT5A6G3_9CYAN</name>
<evidence type="ECO:0000313" key="2">
    <source>
        <dbReference type="Proteomes" id="UP001212123"/>
    </source>
</evidence>
<accession>A0ABT5A6G3</accession>
<evidence type="ECO:0008006" key="3">
    <source>
        <dbReference type="Google" id="ProtNLM"/>
    </source>
</evidence>
<dbReference type="Proteomes" id="UP001212123">
    <property type="component" value="Unassembled WGS sequence"/>
</dbReference>